<keyword evidence="1" id="KW-0472">Membrane</keyword>
<proteinExistence type="predicted"/>
<dbReference type="Proteomes" id="UP001162162">
    <property type="component" value="Unassembled WGS sequence"/>
</dbReference>
<dbReference type="EMBL" id="JAPWTK010000108">
    <property type="protein sequence ID" value="KAJ8949893.1"/>
    <property type="molecule type" value="Genomic_DNA"/>
</dbReference>
<evidence type="ECO:0008006" key="4">
    <source>
        <dbReference type="Google" id="ProtNLM"/>
    </source>
</evidence>
<evidence type="ECO:0000313" key="2">
    <source>
        <dbReference type="EMBL" id="KAJ8949893.1"/>
    </source>
</evidence>
<reference evidence="2" key="1">
    <citation type="journal article" date="2023" name="Insect Mol. Biol.">
        <title>Genome sequencing provides insights into the evolution of gene families encoding plant cell wall-degrading enzymes in longhorned beetles.</title>
        <authorList>
            <person name="Shin N.R."/>
            <person name="Okamura Y."/>
            <person name="Kirsch R."/>
            <person name="Pauchet Y."/>
        </authorList>
    </citation>
    <scope>NUCLEOTIDE SEQUENCE</scope>
    <source>
        <strain evidence="2">AMC_N1</strain>
    </source>
</reference>
<organism evidence="2 3">
    <name type="scientific">Aromia moschata</name>
    <dbReference type="NCBI Taxonomy" id="1265417"/>
    <lineage>
        <taxon>Eukaryota</taxon>
        <taxon>Metazoa</taxon>
        <taxon>Ecdysozoa</taxon>
        <taxon>Arthropoda</taxon>
        <taxon>Hexapoda</taxon>
        <taxon>Insecta</taxon>
        <taxon>Pterygota</taxon>
        <taxon>Neoptera</taxon>
        <taxon>Endopterygota</taxon>
        <taxon>Coleoptera</taxon>
        <taxon>Polyphaga</taxon>
        <taxon>Cucujiformia</taxon>
        <taxon>Chrysomeloidea</taxon>
        <taxon>Cerambycidae</taxon>
        <taxon>Cerambycinae</taxon>
        <taxon>Callichromatini</taxon>
        <taxon>Aromia</taxon>
    </lineage>
</organism>
<sequence length="115" mass="13121">MLLVKKQVGSISSSERGSRGTIITAPFCCSATRKFILLTLIFPRKKRYPRYLNNMSPGTLDLVTDNGWISTDTGYSNLRRRNKKQNKCLLIMDNHSTHRSIQVSDYASKNDVMSY</sequence>
<dbReference type="AlphaFoldDB" id="A0AAV8YG29"/>
<evidence type="ECO:0000313" key="3">
    <source>
        <dbReference type="Proteomes" id="UP001162162"/>
    </source>
</evidence>
<evidence type="ECO:0000256" key="1">
    <source>
        <dbReference type="SAM" id="Phobius"/>
    </source>
</evidence>
<name>A0AAV8YG29_9CUCU</name>
<keyword evidence="1" id="KW-1133">Transmembrane helix</keyword>
<gene>
    <name evidence="2" type="ORF">NQ318_010527</name>
</gene>
<accession>A0AAV8YG29</accession>
<keyword evidence="1" id="KW-0812">Transmembrane</keyword>
<keyword evidence="3" id="KW-1185">Reference proteome</keyword>
<comment type="caution">
    <text evidence="2">The sequence shown here is derived from an EMBL/GenBank/DDBJ whole genome shotgun (WGS) entry which is preliminary data.</text>
</comment>
<protein>
    <recommendedName>
        <fullName evidence="4">DDE-1 domain-containing protein</fullName>
    </recommendedName>
</protein>
<feature type="transmembrane region" description="Helical" evidence="1">
    <location>
        <begin position="20"/>
        <end position="42"/>
    </location>
</feature>